<dbReference type="SUPFAM" id="SSF51905">
    <property type="entry name" value="FAD/NAD(P)-binding domain"/>
    <property type="match status" value="1"/>
</dbReference>
<evidence type="ECO:0000256" key="1">
    <source>
        <dbReference type="SAM" id="MobiDB-lite"/>
    </source>
</evidence>
<proteinExistence type="predicted"/>
<evidence type="ECO:0008006" key="4">
    <source>
        <dbReference type="Google" id="ProtNLM"/>
    </source>
</evidence>
<sequence length="404" mass="42949">MPDTGISHTGIPEAGPDRGQDAEAARPWAGAEFGAECGAESGAEAGPIHDALMIGTGPPILFQAIVLAEAGQRVILVDAASRPGGSWHLPEVLGYRSVEVGVHLMENRAHIHRVIENLLPEEEILRDTPDFGLWRGRRIPMRLTRVLLHGLVAGKSALRGKPEKAGHAFANAGLALRHLGLPILYPRGGYGAVMAAALARLEAAGARVVQDCRIERIRIGPAGVLAETARGPVRARRLVMSSRAHAPIAGMEPLWQDCLRLRTFSAVLHLEGPPPGFAGYVEVIGHGVVKRARNVTAFAVPAVAAGRSLVTVQFRDDPRIADPATLGEEARDWLVRLGLLAAGSRVIGTHRDDFDLATLPARALAAIEARHPDRVTVLRTVDLGDQGYAVAPAPARLPVARALP</sequence>
<dbReference type="AlphaFoldDB" id="A0A086XTJ2"/>
<dbReference type="Proteomes" id="UP000028826">
    <property type="component" value="Unassembled WGS sequence"/>
</dbReference>
<dbReference type="Gene3D" id="3.50.50.60">
    <property type="entry name" value="FAD/NAD(P)-binding domain"/>
    <property type="match status" value="1"/>
</dbReference>
<dbReference type="InterPro" id="IPR036188">
    <property type="entry name" value="FAD/NAD-bd_sf"/>
</dbReference>
<gene>
    <name evidence="2" type="ORF">CN97_08445</name>
</gene>
<name>A0A086XTJ2_9RHOB</name>
<dbReference type="STRING" id="195105.CN97_08445"/>
<protein>
    <recommendedName>
        <fullName evidence="4">FAD-dependent oxidoreductase</fullName>
    </recommendedName>
</protein>
<feature type="region of interest" description="Disordered" evidence="1">
    <location>
        <begin position="1"/>
        <end position="25"/>
    </location>
</feature>
<organism evidence="2 3">
    <name type="scientific">Haematobacter massiliensis</name>
    <dbReference type="NCBI Taxonomy" id="195105"/>
    <lineage>
        <taxon>Bacteria</taxon>
        <taxon>Pseudomonadati</taxon>
        <taxon>Pseudomonadota</taxon>
        <taxon>Alphaproteobacteria</taxon>
        <taxon>Rhodobacterales</taxon>
        <taxon>Paracoccaceae</taxon>
        <taxon>Haematobacter</taxon>
    </lineage>
</organism>
<dbReference type="RefSeq" id="WP_035714982.1">
    <property type="nucleotide sequence ID" value="NZ_JGYG01000027.1"/>
</dbReference>
<reference evidence="2 3" key="1">
    <citation type="submission" date="2014-03" db="EMBL/GenBank/DDBJ databases">
        <title>Genome of Haematobacter massiliensis CCUG 47968.</title>
        <authorList>
            <person name="Wang D."/>
            <person name="Wang G."/>
        </authorList>
    </citation>
    <scope>NUCLEOTIDE SEQUENCE [LARGE SCALE GENOMIC DNA]</scope>
    <source>
        <strain evidence="2 3">CCUG 47968</strain>
    </source>
</reference>
<evidence type="ECO:0000313" key="2">
    <source>
        <dbReference type="EMBL" id="KFI25342.1"/>
    </source>
</evidence>
<comment type="caution">
    <text evidence="2">The sequence shown here is derived from an EMBL/GenBank/DDBJ whole genome shotgun (WGS) entry which is preliminary data.</text>
</comment>
<accession>A0A086XTJ2</accession>
<dbReference type="Gene3D" id="3.30.9.10">
    <property type="entry name" value="D-Amino Acid Oxidase, subunit A, domain 2"/>
    <property type="match status" value="1"/>
</dbReference>
<dbReference type="EMBL" id="JGYG01000027">
    <property type="protein sequence ID" value="KFI25342.1"/>
    <property type="molecule type" value="Genomic_DNA"/>
</dbReference>
<evidence type="ECO:0000313" key="3">
    <source>
        <dbReference type="Proteomes" id="UP000028826"/>
    </source>
</evidence>
<keyword evidence="3" id="KW-1185">Reference proteome</keyword>
<dbReference type="OrthoDB" id="9790219at2"/>
<feature type="compositionally biased region" description="Basic and acidic residues" evidence="1">
    <location>
        <begin position="15"/>
        <end position="24"/>
    </location>
</feature>